<gene>
    <name evidence="2" type="ORF">N5925_10390</name>
</gene>
<sequence>MAVFAKLACNVGGSDCLAALDASDAIGLAVLAITASIVAVFLPVSFIDGMTGQYFGQFGITVAAAVLSSLLVARLATPLLAAYLLQPTADKTFAITSSSKLKQGYLTLLAKALHFRKTTLLLGGVFLVTSVLILPQLPTGFVPKGDTGMSQLDVTLPPSSTLAQADEILQKIAKFLFGLRWRNTNAISQK</sequence>
<dbReference type="Pfam" id="PF00873">
    <property type="entry name" value="ACR_tran"/>
    <property type="match status" value="1"/>
</dbReference>
<evidence type="ECO:0000256" key="1">
    <source>
        <dbReference type="SAM" id="Phobius"/>
    </source>
</evidence>
<name>A0AA42EDZ2_GLAPU</name>
<dbReference type="PRINTS" id="PR00702">
    <property type="entry name" value="ACRIFLAVINRP"/>
</dbReference>
<keyword evidence="1" id="KW-0812">Transmembrane</keyword>
<proteinExistence type="predicted"/>
<keyword evidence="1" id="KW-1133">Transmembrane helix</keyword>
<feature type="transmembrane region" description="Helical" evidence="1">
    <location>
        <begin position="54"/>
        <end position="76"/>
    </location>
</feature>
<evidence type="ECO:0000313" key="3">
    <source>
        <dbReference type="Proteomes" id="UP001148834"/>
    </source>
</evidence>
<dbReference type="Gene3D" id="3.30.70.1430">
    <property type="entry name" value="Multidrug efflux transporter AcrB pore domain"/>
    <property type="match status" value="1"/>
</dbReference>
<reference evidence="2" key="1">
    <citation type="submission" date="2022-09" db="EMBL/GenBank/DDBJ databases">
        <title>Molecular characterization of Glaesserella parasuis strains circulating in commercial swine farms using whole-genome sequencing.</title>
        <authorList>
            <person name="Mugabi R."/>
            <person name="Clavijo M."/>
            <person name="Li G."/>
        </authorList>
    </citation>
    <scope>NUCLEOTIDE SEQUENCE</scope>
    <source>
        <strain evidence="2">0435-53</strain>
    </source>
</reference>
<evidence type="ECO:0000313" key="2">
    <source>
        <dbReference type="EMBL" id="MDD2168969.1"/>
    </source>
</evidence>
<keyword evidence="1" id="KW-0472">Membrane</keyword>
<organism evidence="2 3">
    <name type="scientific">Glaesserella parasuis</name>
    <name type="common">Haemophilus parasuis</name>
    <dbReference type="NCBI Taxonomy" id="738"/>
    <lineage>
        <taxon>Bacteria</taxon>
        <taxon>Pseudomonadati</taxon>
        <taxon>Pseudomonadota</taxon>
        <taxon>Gammaproteobacteria</taxon>
        <taxon>Pasteurellales</taxon>
        <taxon>Pasteurellaceae</taxon>
        <taxon>Glaesserella</taxon>
    </lineage>
</organism>
<accession>A0AA42EDZ2</accession>
<dbReference type="Proteomes" id="UP001148834">
    <property type="component" value="Unassembled WGS sequence"/>
</dbReference>
<dbReference type="SUPFAM" id="SSF82866">
    <property type="entry name" value="Multidrug efflux transporter AcrB transmembrane domain"/>
    <property type="match status" value="1"/>
</dbReference>
<dbReference type="InterPro" id="IPR001036">
    <property type="entry name" value="Acrflvin-R"/>
</dbReference>
<protein>
    <submittedName>
        <fullName evidence="2">Efflux RND transporter permease subunit</fullName>
    </submittedName>
</protein>
<feature type="transmembrane region" description="Helical" evidence="1">
    <location>
        <begin position="25"/>
        <end position="47"/>
    </location>
</feature>
<comment type="caution">
    <text evidence="2">The sequence shown here is derived from an EMBL/GenBank/DDBJ whole genome shotgun (WGS) entry which is preliminary data.</text>
</comment>
<dbReference type="PANTHER" id="PTHR32063">
    <property type="match status" value="1"/>
</dbReference>
<dbReference type="EMBL" id="JAODIR010000077">
    <property type="protein sequence ID" value="MDD2168969.1"/>
    <property type="molecule type" value="Genomic_DNA"/>
</dbReference>
<dbReference type="RefSeq" id="WP_062924063.1">
    <property type="nucleotide sequence ID" value="NZ_CP015099.1"/>
</dbReference>
<feature type="transmembrane region" description="Helical" evidence="1">
    <location>
        <begin position="115"/>
        <end position="134"/>
    </location>
</feature>
<dbReference type="GO" id="GO:0005886">
    <property type="term" value="C:plasma membrane"/>
    <property type="evidence" value="ECO:0007669"/>
    <property type="project" value="TreeGrafter"/>
</dbReference>
<dbReference type="AlphaFoldDB" id="A0AA42EDZ2"/>
<dbReference type="PANTHER" id="PTHR32063:SF77">
    <property type="entry name" value="ACR FAMILY TRANSPORT PROTEIN"/>
    <property type="match status" value="1"/>
</dbReference>
<dbReference type="Gene3D" id="1.20.1640.10">
    <property type="entry name" value="Multidrug efflux transporter AcrB transmembrane domain"/>
    <property type="match status" value="2"/>
</dbReference>
<dbReference type="GO" id="GO:0042910">
    <property type="term" value="F:xenobiotic transmembrane transporter activity"/>
    <property type="evidence" value="ECO:0007669"/>
    <property type="project" value="TreeGrafter"/>
</dbReference>